<accession>A0A2S4N4H9</accession>
<proteinExistence type="predicted"/>
<dbReference type="EMBL" id="PQNY01000049">
    <property type="protein sequence ID" value="POS00595.1"/>
    <property type="molecule type" value="Genomic_DNA"/>
</dbReference>
<keyword evidence="2" id="KW-1185">Reference proteome</keyword>
<evidence type="ECO:0000313" key="2">
    <source>
        <dbReference type="Proteomes" id="UP000237056"/>
    </source>
</evidence>
<dbReference type="Proteomes" id="UP000237056">
    <property type="component" value="Unassembled WGS sequence"/>
</dbReference>
<gene>
    <name evidence="1" type="ORF">Q361_1492</name>
</gene>
<protein>
    <submittedName>
        <fullName evidence="1">Uncharacterized protein</fullName>
    </submittedName>
</protein>
<dbReference type="OrthoDB" id="1233889at2"/>
<dbReference type="RefSeq" id="WP_103727185.1">
    <property type="nucleotide sequence ID" value="NZ_PQNY01000049.1"/>
</dbReference>
<dbReference type="AlphaFoldDB" id="A0A2S4N4H9"/>
<comment type="caution">
    <text evidence="1">The sequence shown here is derived from an EMBL/GenBank/DDBJ whole genome shotgun (WGS) entry which is preliminary data.</text>
</comment>
<name>A0A2S4N4H9_9FLAO</name>
<sequence>MSVFNIFKKKTAEINKSQEDKIMNFYIYGFVKSNPNFNFKDQILAKKLFQKIIGEKGGIIIGNSFYPYCLIDEDGCSVWDFAFLYLLKNNPNFKEELKNKDLTLLELSSKFNKINLWEDDTRLTYEENPFFGNAVPFIIPFVVFDNKRDTNFDKMILKELKENGNAQNYIDEITLILKEFMPETTFTLGFDEFKRENKSKIIDNFINAKALFGK</sequence>
<reference evidence="1 2" key="1">
    <citation type="submission" date="2018-01" db="EMBL/GenBank/DDBJ databases">
        <title>Genomic Encyclopedia of Type Strains, Phase I: the one thousand microbial genomes (KMG-I) project.</title>
        <authorList>
            <person name="Goeker M."/>
        </authorList>
    </citation>
    <scope>NUCLEOTIDE SEQUENCE [LARGE SCALE GENOMIC DNA]</scope>
    <source>
        <strain evidence="1 2">DSM 17960</strain>
    </source>
</reference>
<evidence type="ECO:0000313" key="1">
    <source>
        <dbReference type="EMBL" id="POS00595.1"/>
    </source>
</evidence>
<organism evidence="1 2">
    <name type="scientific">Flavobacterium croceum DSM 17960</name>
    <dbReference type="NCBI Taxonomy" id="1121886"/>
    <lineage>
        <taxon>Bacteria</taxon>
        <taxon>Pseudomonadati</taxon>
        <taxon>Bacteroidota</taxon>
        <taxon>Flavobacteriia</taxon>
        <taxon>Flavobacteriales</taxon>
        <taxon>Flavobacteriaceae</taxon>
        <taxon>Flavobacterium</taxon>
    </lineage>
</organism>